<name>A0ABP0N8N5_9DINO</name>
<evidence type="ECO:0000313" key="5">
    <source>
        <dbReference type="EMBL" id="CAK9060145.1"/>
    </source>
</evidence>
<dbReference type="Proteomes" id="UP001642484">
    <property type="component" value="Unassembled WGS sequence"/>
</dbReference>
<accession>A0ABP0N8N5</accession>
<keyword evidence="6" id="KW-1185">Reference proteome</keyword>
<sequence>MGQQEPVFLFCDETDIKMLLGAYVCGETVGEFVWRPGVVTEALQQGRWLVLEDVDRVPAEVLAALLPFSSSRRLVIPERNQCIDAHKDFHLFGTFSSGSQPVLWQSFESAGGTEGHVIGSHLAGIGGRVPPLVSAWTRVQLAPLLQTHLAELVDGLYPEFTPLNARLLESAAVLQQQAHQAGPALGSGPATGPRDILRWCARLRKAQLVLSPTFTEESRAVLLREALQVCCWAEWQTFGIAVRDTGTGKTSVVQHVGRLLGREVLVYNFNEQSESTELVGGFRPVDNVMQLMSELVESFCLTFEKSFSRRKNAKLLEKLRSDFLDRRWAAVLNDVGSIVSKAKQTLCDPVTQASKGVKGTQLAFEWERIDSLHQKASSVTAAGSAPKFEFKEGLLVQALRSGAWVVLDEINLAPSDLLQRIQGLIERAPGAHLALPESGNERVLPHADFRLFACMNPPRLPPPPEDTESAEQAQSAPPGARAGQAAGKKELPPGIRGRFTEIFVDEAGECIP</sequence>
<proteinExistence type="predicted"/>
<protein>
    <recommendedName>
        <fullName evidence="4">ATPase dynein-related AAA domain-containing protein</fullName>
    </recommendedName>
</protein>
<evidence type="ECO:0000259" key="4">
    <source>
        <dbReference type="Pfam" id="PF07728"/>
    </source>
</evidence>
<evidence type="ECO:0000256" key="2">
    <source>
        <dbReference type="ARBA" id="ARBA00022840"/>
    </source>
</evidence>
<dbReference type="PANTHER" id="PTHR48103">
    <property type="entry name" value="MIDASIN-RELATED"/>
    <property type="match status" value="1"/>
</dbReference>
<keyword evidence="2" id="KW-0067">ATP-binding</keyword>
<dbReference type="EMBL" id="CAXAMN010021485">
    <property type="protein sequence ID" value="CAK9060145.1"/>
    <property type="molecule type" value="Genomic_DNA"/>
</dbReference>
<reference evidence="5 6" key="1">
    <citation type="submission" date="2024-02" db="EMBL/GenBank/DDBJ databases">
        <authorList>
            <person name="Chen Y."/>
            <person name="Shah S."/>
            <person name="Dougan E. K."/>
            <person name="Thang M."/>
            <person name="Chan C."/>
        </authorList>
    </citation>
    <scope>NUCLEOTIDE SEQUENCE [LARGE SCALE GENOMIC DNA]</scope>
</reference>
<dbReference type="Pfam" id="PF07728">
    <property type="entry name" value="AAA_5"/>
    <property type="match status" value="3"/>
</dbReference>
<feature type="domain" description="ATPase dynein-related AAA" evidence="4">
    <location>
        <begin position="387"/>
        <end position="459"/>
    </location>
</feature>
<dbReference type="SUPFAM" id="SSF52540">
    <property type="entry name" value="P-loop containing nucleoside triphosphate hydrolases"/>
    <property type="match status" value="2"/>
</dbReference>
<keyword evidence="1" id="KW-0547">Nucleotide-binding</keyword>
<evidence type="ECO:0000313" key="6">
    <source>
        <dbReference type="Proteomes" id="UP001642484"/>
    </source>
</evidence>
<dbReference type="InterPro" id="IPR011704">
    <property type="entry name" value="ATPase_dyneun-rel_AAA"/>
</dbReference>
<feature type="domain" description="ATPase dynein-related AAA" evidence="4">
    <location>
        <begin position="26"/>
        <end position="96"/>
    </location>
</feature>
<dbReference type="Gene3D" id="3.40.50.300">
    <property type="entry name" value="P-loop containing nucleotide triphosphate hydrolases"/>
    <property type="match status" value="2"/>
</dbReference>
<gene>
    <name evidence="5" type="ORF">CCMP2556_LOCUS29593</name>
</gene>
<feature type="domain" description="ATPase dynein-related AAA" evidence="4">
    <location>
        <begin position="245"/>
        <end position="284"/>
    </location>
</feature>
<feature type="compositionally biased region" description="Low complexity" evidence="3">
    <location>
        <begin position="472"/>
        <end position="486"/>
    </location>
</feature>
<organism evidence="5 6">
    <name type="scientific">Durusdinium trenchii</name>
    <dbReference type="NCBI Taxonomy" id="1381693"/>
    <lineage>
        <taxon>Eukaryota</taxon>
        <taxon>Sar</taxon>
        <taxon>Alveolata</taxon>
        <taxon>Dinophyceae</taxon>
        <taxon>Suessiales</taxon>
        <taxon>Symbiodiniaceae</taxon>
        <taxon>Durusdinium</taxon>
    </lineage>
</organism>
<evidence type="ECO:0000256" key="3">
    <source>
        <dbReference type="SAM" id="MobiDB-lite"/>
    </source>
</evidence>
<dbReference type="InterPro" id="IPR027417">
    <property type="entry name" value="P-loop_NTPase"/>
</dbReference>
<evidence type="ECO:0000256" key="1">
    <source>
        <dbReference type="ARBA" id="ARBA00022741"/>
    </source>
</evidence>
<feature type="region of interest" description="Disordered" evidence="3">
    <location>
        <begin position="457"/>
        <end position="494"/>
    </location>
</feature>
<comment type="caution">
    <text evidence="5">The sequence shown here is derived from an EMBL/GenBank/DDBJ whole genome shotgun (WGS) entry which is preliminary data.</text>
</comment>
<dbReference type="PANTHER" id="PTHR48103:SF2">
    <property type="entry name" value="MIDASIN"/>
    <property type="match status" value="1"/>
</dbReference>